<evidence type="ECO:0000259" key="1">
    <source>
        <dbReference type="Pfam" id="PF13480"/>
    </source>
</evidence>
<organism evidence="2 3">
    <name type="scientific">Bowmanella pacifica</name>
    <dbReference type="NCBI Taxonomy" id="502051"/>
    <lineage>
        <taxon>Bacteria</taxon>
        <taxon>Pseudomonadati</taxon>
        <taxon>Pseudomonadota</taxon>
        <taxon>Gammaproteobacteria</taxon>
        <taxon>Alteromonadales</taxon>
        <taxon>Alteromonadaceae</taxon>
        <taxon>Bowmanella</taxon>
    </lineage>
</organism>
<gene>
    <name evidence="2" type="ORF">GCM10010982_01560</name>
</gene>
<dbReference type="SUPFAM" id="SSF55729">
    <property type="entry name" value="Acyl-CoA N-acyltransferases (Nat)"/>
    <property type="match status" value="1"/>
</dbReference>
<evidence type="ECO:0000313" key="2">
    <source>
        <dbReference type="EMBL" id="GGO63764.1"/>
    </source>
</evidence>
<evidence type="ECO:0000313" key="3">
    <source>
        <dbReference type="Proteomes" id="UP000606935"/>
    </source>
</evidence>
<reference evidence="2" key="2">
    <citation type="submission" date="2020-09" db="EMBL/GenBank/DDBJ databases">
        <authorList>
            <person name="Sun Q."/>
            <person name="Zhou Y."/>
        </authorList>
    </citation>
    <scope>NUCLEOTIDE SEQUENCE</scope>
    <source>
        <strain evidence="2">CGMCC 1.7086</strain>
    </source>
</reference>
<dbReference type="Pfam" id="PF13480">
    <property type="entry name" value="Acetyltransf_6"/>
    <property type="match status" value="1"/>
</dbReference>
<dbReference type="InterPro" id="IPR016181">
    <property type="entry name" value="Acyl_CoA_acyltransferase"/>
</dbReference>
<reference evidence="2" key="1">
    <citation type="journal article" date="2014" name="Int. J. Syst. Evol. Microbiol.">
        <title>Complete genome sequence of Corynebacterium casei LMG S-19264T (=DSM 44701T), isolated from a smear-ripened cheese.</title>
        <authorList>
            <consortium name="US DOE Joint Genome Institute (JGI-PGF)"/>
            <person name="Walter F."/>
            <person name="Albersmeier A."/>
            <person name="Kalinowski J."/>
            <person name="Ruckert C."/>
        </authorList>
    </citation>
    <scope>NUCLEOTIDE SEQUENCE</scope>
    <source>
        <strain evidence="2">CGMCC 1.7086</strain>
    </source>
</reference>
<dbReference type="Proteomes" id="UP000606935">
    <property type="component" value="Unassembled WGS sequence"/>
</dbReference>
<keyword evidence="3" id="KW-1185">Reference proteome</keyword>
<dbReference type="RefSeq" id="WP_188688853.1">
    <property type="nucleotide sequence ID" value="NZ_BMLS01000001.1"/>
</dbReference>
<name>A0A917YQ56_9ALTE</name>
<accession>A0A917YQ56</accession>
<dbReference type="InterPro" id="IPR038740">
    <property type="entry name" value="BioF2-like_GNAT_dom"/>
</dbReference>
<proteinExistence type="predicted"/>
<comment type="caution">
    <text evidence="2">The sequence shown here is derived from an EMBL/GenBank/DDBJ whole genome shotgun (WGS) entry which is preliminary data.</text>
</comment>
<dbReference type="EMBL" id="BMLS01000001">
    <property type="protein sequence ID" value="GGO63764.1"/>
    <property type="molecule type" value="Genomic_DNA"/>
</dbReference>
<protein>
    <recommendedName>
        <fullName evidence="1">BioF2-like acetyltransferase domain-containing protein</fullName>
    </recommendedName>
</protein>
<dbReference type="AlphaFoldDB" id="A0A917YQ56"/>
<feature type="domain" description="BioF2-like acetyltransferase" evidence="1">
    <location>
        <begin position="187"/>
        <end position="332"/>
    </location>
</feature>
<sequence length="379" mass="42670">MSLSQHCIEWQVMPLDAYPGKLWDDWHRLNLQFHRGNMMLGASFCQLLVKYFATEVSLAVAWQSNNSNALPVSADGKSMQCEASQGARIPVALALLESNGSGRWSIFKPSQAQVALILADPNIALSMQSLVDAIPGSVARLDFLGLDPLEHPGLITQLSPELQASATDIRVELSGSFSDYWAQRPKNLRKNISRYFNRVERELGQVRLVFNTEPPEVYRATSRYGMLESQGWKGYEGTALHPSNEQGQFYQEFMAMQAGDGAKAFVAETYVADRLVASRLCCIGVDTLVILKTTYDESMKKYAFGRLQLHSLIEHCFTMKGLRYIDFYTNASPEQLEWSTDSRQMLNASYYSSAALGQVYQWAVKLKKRMNGRALDEQR</sequence>